<dbReference type="PANTHER" id="PTHR31960">
    <property type="entry name" value="F-BOX PROTEIN PP2-A15"/>
    <property type="match status" value="1"/>
</dbReference>
<evidence type="ECO:0000313" key="3">
    <source>
        <dbReference type="Proteomes" id="UP000825935"/>
    </source>
</evidence>
<gene>
    <name evidence="2" type="ORF">KP509_16G068700</name>
</gene>
<feature type="compositionally biased region" description="Basic and acidic residues" evidence="1">
    <location>
        <begin position="252"/>
        <end position="267"/>
    </location>
</feature>
<keyword evidence="3" id="KW-1185">Reference proteome</keyword>
<proteinExistence type="predicted"/>
<evidence type="ECO:0000313" key="2">
    <source>
        <dbReference type="EMBL" id="KAH7388294.1"/>
    </source>
</evidence>
<feature type="compositionally biased region" description="Acidic residues" evidence="1">
    <location>
        <begin position="335"/>
        <end position="352"/>
    </location>
</feature>
<feature type="compositionally biased region" description="Basic and acidic residues" evidence="1">
    <location>
        <begin position="295"/>
        <end position="334"/>
    </location>
</feature>
<evidence type="ECO:0000256" key="1">
    <source>
        <dbReference type="SAM" id="MobiDB-lite"/>
    </source>
</evidence>
<name>A0A8T2T464_CERRI</name>
<dbReference type="Proteomes" id="UP000825935">
    <property type="component" value="Chromosome 16"/>
</dbReference>
<feature type="compositionally biased region" description="Acidic residues" evidence="1">
    <location>
        <begin position="268"/>
        <end position="283"/>
    </location>
</feature>
<comment type="caution">
    <text evidence="2">The sequence shown here is derived from an EMBL/GenBank/DDBJ whole genome shotgun (WGS) entry which is preliminary data.</text>
</comment>
<dbReference type="InterPro" id="IPR025886">
    <property type="entry name" value="PP2-like"/>
</dbReference>
<protein>
    <submittedName>
        <fullName evidence="2">Uncharacterized protein</fullName>
    </submittedName>
</protein>
<dbReference type="OrthoDB" id="1918565at2759"/>
<accession>A0A8T2T464</accession>
<dbReference type="AlphaFoldDB" id="A0A8T2T464"/>
<feature type="region of interest" description="Disordered" evidence="1">
    <location>
        <begin position="197"/>
        <end position="352"/>
    </location>
</feature>
<feature type="compositionally biased region" description="Basic and acidic residues" evidence="1">
    <location>
        <begin position="203"/>
        <end position="218"/>
    </location>
</feature>
<feature type="compositionally biased region" description="Basic and acidic residues" evidence="1">
    <location>
        <begin position="228"/>
        <end position="241"/>
    </location>
</feature>
<feature type="region of interest" description="Disordered" evidence="1">
    <location>
        <begin position="122"/>
        <end position="149"/>
    </location>
</feature>
<sequence length="436" mass="49221">MISARALSICGGNIPSYWRWTPWPGAMSEEVAYLKTFCWFDISGVFRQVLKPGNYLVSFRMLLWSSWGGTPVKLSLEETASAYPPRLSEVFFDGKTKFKRRRCIPFVQILKPKNVAHVTNDVEQSDHGQDATDIVEGGTDGDVNDDRHDGKLSLEDAASAYSQHLSEVFFDGRTHFTRGRLPFLQILEPETVAHLINDGDQLDQGRDGTDICEERTDGDGNAEGDDGSADRINGRDNHDNCANDVDGGADTSGDRDDHDDGDYNKCEEGDDEDRDDDDDDDDYYQSIQHPFVSPRDIEKQHTHNDHSCKNDDGGGAHGSGDSDKHENDNDSKYEDDGDEDSNGYDEDDDDYDQNLLYPFLLPRYTEGQHTHNNNADIHEWLECDIGQFTVQDHNKEKPVDIKFRMQEIVQPWWKSGFVLDGVIIRPAIVAEMAELE</sequence>
<dbReference type="PANTHER" id="PTHR31960:SF2">
    <property type="entry name" value="F-BOX PROTEIN PP2-A15"/>
    <property type="match status" value="1"/>
</dbReference>
<dbReference type="EMBL" id="CM035421">
    <property type="protein sequence ID" value="KAH7388294.1"/>
    <property type="molecule type" value="Genomic_DNA"/>
</dbReference>
<reference evidence="2" key="1">
    <citation type="submission" date="2021-08" db="EMBL/GenBank/DDBJ databases">
        <title>WGS assembly of Ceratopteris richardii.</title>
        <authorList>
            <person name="Marchant D.B."/>
            <person name="Chen G."/>
            <person name="Jenkins J."/>
            <person name="Shu S."/>
            <person name="Leebens-Mack J."/>
            <person name="Grimwood J."/>
            <person name="Schmutz J."/>
            <person name="Soltis P."/>
            <person name="Soltis D."/>
            <person name="Chen Z.-H."/>
        </authorList>
    </citation>
    <scope>NUCLEOTIDE SEQUENCE</scope>
    <source>
        <strain evidence="2">Whitten #5841</strain>
        <tissue evidence="2">Leaf</tissue>
    </source>
</reference>
<organism evidence="2 3">
    <name type="scientific">Ceratopteris richardii</name>
    <name type="common">Triangle waterfern</name>
    <dbReference type="NCBI Taxonomy" id="49495"/>
    <lineage>
        <taxon>Eukaryota</taxon>
        <taxon>Viridiplantae</taxon>
        <taxon>Streptophyta</taxon>
        <taxon>Embryophyta</taxon>
        <taxon>Tracheophyta</taxon>
        <taxon>Polypodiopsida</taxon>
        <taxon>Polypodiidae</taxon>
        <taxon>Polypodiales</taxon>
        <taxon>Pteridineae</taxon>
        <taxon>Pteridaceae</taxon>
        <taxon>Parkerioideae</taxon>
        <taxon>Ceratopteris</taxon>
    </lineage>
</organism>
<dbReference type="Pfam" id="PF14299">
    <property type="entry name" value="PP2"/>
    <property type="match status" value="2"/>
</dbReference>